<proteinExistence type="predicted"/>
<reference evidence="4 5" key="1">
    <citation type="journal article" date="2014" name="Int. J. Syst. Evol. Microbiol.">
        <title>Complete genome sequence of Corynebacterium casei LMG S-19264T (=DSM 44701T), isolated from a smear-ripened cheese.</title>
        <authorList>
            <consortium name="US DOE Joint Genome Institute (JGI-PGF)"/>
            <person name="Walter F."/>
            <person name="Albersmeier A."/>
            <person name="Kalinowski J."/>
            <person name="Ruckert C."/>
        </authorList>
    </citation>
    <scope>NUCLEOTIDE SEQUENCE [LARGE SCALE GENOMIC DNA]</scope>
    <source>
        <strain evidence="4 5">IBRC-M 10912</strain>
    </source>
</reference>
<dbReference type="PROSITE" id="PS51257">
    <property type="entry name" value="PROKAR_LIPOPROTEIN"/>
    <property type="match status" value="1"/>
</dbReference>
<feature type="domain" description="DUF7343" evidence="3">
    <location>
        <begin position="131"/>
        <end position="191"/>
    </location>
</feature>
<gene>
    <name evidence="4" type="ORF">ACFOZ7_08710</name>
</gene>
<evidence type="ECO:0000256" key="2">
    <source>
        <dbReference type="SAM" id="Phobius"/>
    </source>
</evidence>
<dbReference type="GeneID" id="71853716"/>
<feature type="region of interest" description="Disordered" evidence="1">
    <location>
        <begin position="100"/>
        <end position="126"/>
    </location>
</feature>
<evidence type="ECO:0000256" key="1">
    <source>
        <dbReference type="SAM" id="MobiDB-lite"/>
    </source>
</evidence>
<dbReference type="Proteomes" id="UP001595821">
    <property type="component" value="Unassembled WGS sequence"/>
</dbReference>
<keyword evidence="2" id="KW-0812">Transmembrane</keyword>
<evidence type="ECO:0000259" key="3">
    <source>
        <dbReference type="Pfam" id="PF24034"/>
    </source>
</evidence>
<comment type="caution">
    <text evidence="4">The sequence shown here is derived from an EMBL/GenBank/DDBJ whole genome shotgun (WGS) entry which is preliminary data.</text>
</comment>
<evidence type="ECO:0000313" key="5">
    <source>
        <dbReference type="Proteomes" id="UP001595821"/>
    </source>
</evidence>
<dbReference type="InterPro" id="IPR036390">
    <property type="entry name" value="WH_DNA-bd_sf"/>
</dbReference>
<dbReference type="Gene3D" id="1.10.10.10">
    <property type="entry name" value="Winged helix-like DNA-binding domain superfamily/Winged helix DNA-binding domain"/>
    <property type="match status" value="1"/>
</dbReference>
<accession>A0ABD5NYP3</accession>
<organism evidence="4 5">
    <name type="scientific">Natribaculum luteum</name>
    <dbReference type="NCBI Taxonomy" id="1586232"/>
    <lineage>
        <taxon>Archaea</taxon>
        <taxon>Methanobacteriati</taxon>
        <taxon>Methanobacteriota</taxon>
        <taxon>Stenosarchaea group</taxon>
        <taxon>Halobacteria</taxon>
        <taxon>Halobacteriales</taxon>
        <taxon>Natrialbaceae</taxon>
        <taxon>Natribaculum</taxon>
    </lineage>
</organism>
<dbReference type="RefSeq" id="WP_246974192.1">
    <property type="nucleotide sequence ID" value="NZ_CP095397.1"/>
</dbReference>
<dbReference type="InterPro" id="IPR036388">
    <property type="entry name" value="WH-like_DNA-bd_sf"/>
</dbReference>
<sequence length="211" mass="22480">MVNRTQTAIDVSSAPVLEAAATGTVSMQCSSAGACALASPSPLSVAGEYANGPLLWSLPLRVTAVWELGLIVILLLTTGVLVASRLADAAADRKTNVADLSLSGESPSNDDATHERHSYENLISSSTPPELLSDRGRVVRILVENGGRVRQRQIVEETGWSKSKVSRLLSKMQNAGQIEKVSVGRENVVVFPDERSTAEARSTDILSDNRQ</sequence>
<dbReference type="AlphaFoldDB" id="A0ABD5NYP3"/>
<dbReference type="SUPFAM" id="SSF46785">
    <property type="entry name" value="Winged helix' DNA-binding domain"/>
    <property type="match status" value="1"/>
</dbReference>
<dbReference type="EMBL" id="JBHSDJ010000029">
    <property type="protein sequence ID" value="MFC4247077.1"/>
    <property type="molecule type" value="Genomic_DNA"/>
</dbReference>
<keyword evidence="2" id="KW-1133">Transmembrane helix</keyword>
<dbReference type="InterPro" id="IPR055767">
    <property type="entry name" value="DUF7343"/>
</dbReference>
<name>A0ABD5NYP3_9EURY</name>
<feature type="transmembrane region" description="Helical" evidence="2">
    <location>
        <begin position="64"/>
        <end position="84"/>
    </location>
</feature>
<protein>
    <submittedName>
        <fullName evidence="4">Helix-turn-helix transcriptional regulator</fullName>
    </submittedName>
</protein>
<evidence type="ECO:0000313" key="4">
    <source>
        <dbReference type="EMBL" id="MFC4247077.1"/>
    </source>
</evidence>
<keyword evidence="2" id="KW-0472">Membrane</keyword>
<dbReference type="Pfam" id="PF24034">
    <property type="entry name" value="DUF7343"/>
    <property type="match status" value="1"/>
</dbReference>